<keyword evidence="1" id="KW-0812">Transmembrane</keyword>
<name>Q0VQX2_ALCBS</name>
<evidence type="ECO:0000256" key="1">
    <source>
        <dbReference type="SAM" id="Phobius"/>
    </source>
</evidence>
<dbReference type="KEGG" id="abo:ABO_0978"/>
<accession>Q0VQX2</accession>
<proteinExistence type="predicted"/>
<dbReference type="OrthoDB" id="6078683at2"/>
<dbReference type="RefSeq" id="WP_011588262.1">
    <property type="nucleotide sequence ID" value="NC_008260.1"/>
</dbReference>
<keyword evidence="1" id="KW-1133">Transmembrane helix</keyword>
<protein>
    <submittedName>
        <fullName evidence="2">Uncharacterized protein</fullName>
    </submittedName>
</protein>
<keyword evidence="3" id="KW-1185">Reference proteome</keyword>
<evidence type="ECO:0000313" key="3">
    <source>
        <dbReference type="Proteomes" id="UP000008871"/>
    </source>
</evidence>
<gene>
    <name evidence="2" type="ordered locus">ABO_0978</name>
</gene>
<dbReference type="EMBL" id="AM286690">
    <property type="protein sequence ID" value="CAL16426.1"/>
    <property type="molecule type" value="Genomic_DNA"/>
</dbReference>
<reference evidence="2 3" key="1">
    <citation type="journal article" date="2006" name="Nat. Biotechnol.">
        <title>Genome sequence of the ubiquitous hydrocarbon-degrading marine bacterium Alcanivorax borkumensis.</title>
        <authorList>
            <person name="Schneiker S."/>
            <person name="Martins dos Santos V.A.P."/>
            <person name="Bartels D."/>
            <person name="Bekel T."/>
            <person name="Brecht M."/>
            <person name="Buhrmester J."/>
            <person name="Chernikova T.N."/>
            <person name="Denaro R."/>
            <person name="Ferrer M."/>
            <person name="Gertler C."/>
            <person name="Goesmann A."/>
            <person name="Golyshina O.V."/>
            <person name="Kaminski F."/>
            <person name="Khachane A.N."/>
            <person name="Lang S."/>
            <person name="Linke B."/>
            <person name="McHardy A.C."/>
            <person name="Meyer F."/>
            <person name="Nechitaylo T."/>
            <person name="Puehler A."/>
            <person name="Regenhardt D."/>
            <person name="Rupp O."/>
            <person name="Sabirova J.S."/>
            <person name="Selbitschka W."/>
            <person name="Yakimov M.M."/>
            <person name="Timmis K.N."/>
            <person name="Vorhoelter F.-J."/>
            <person name="Weidner S."/>
            <person name="Kaiser O."/>
            <person name="Golyshin P.N."/>
        </authorList>
    </citation>
    <scope>NUCLEOTIDE SEQUENCE [LARGE SCALE GENOMIC DNA]</scope>
    <source>
        <strain evidence="3">ATCC 700651 / DSM 11573 / NCIMB 13689 / SK2</strain>
    </source>
</reference>
<organism evidence="2 3">
    <name type="scientific">Alcanivorax borkumensis (strain ATCC 700651 / DSM 11573 / NCIMB 13689 / SK2)</name>
    <dbReference type="NCBI Taxonomy" id="393595"/>
    <lineage>
        <taxon>Bacteria</taxon>
        <taxon>Pseudomonadati</taxon>
        <taxon>Pseudomonadota</taxon>
        <taxon>Gammaproteobacteria</taxon>
        <taxon>Oceanospirillales</taxon>
        <taxon>Alcanivoracaceae</taxon>
        <taxon>Alcanivorax</taxon>
    </lineage>
</organism>
<sequence>MQVLQIDIATLAWLLFAAAAGSSLLTLILLGLIGHFWLGPRIERKVDRRLDEGASQLEDRLRRRFMDMLTGGSRDMLRERAKSLARGVGLISGRQQGVIDKDDVDK</sequence>
<dbReference type="AlphaFoldDB" id="Q0VQX2"/>
<dbReference type="Proteomes" id="UP000008871">
    <property type="component" value="Chromosome"/>
</dbReference>
<dbReference type="STRING" id="393595.ABO_0978"/>
<evidence type="ECO:0000313" key="2">
    <source>
        <dbReference type="EMBL" id="CAL16426.1"/>
    </source>
</evidence>
<dbReference type="HOGENOM" id="CLU_2257761_0_0_6"/>
<feature type="transmembrane region" description="Helical" evidence="1">
    <location>
        <begin position="12"/>
        <end position="38"/>
    </location>
</feature>
<keyword evidence="1" id="KW-0472">Membrane</keyword>